<organism evidence="5 6">
    <name type="scientific">Theobroma cacao</name>
    <name type="common">Cacao</name>
    <name type="synonym">Cocoa</name>
    <dbReference type="NCBI Taxonomy" id="3641"/>
    <lineage>
        <taxon>Eukaryota</taxon>
        <taxon>Viridiplantae</taxon>
        <taxon>Streptophyta</taxon>
        <taxon>Embryophyta</taxon>
        <taxon>Tracheophyta</taxon>
        <taxon>Spermatophyta</taxon>
        <taxon>Magnoliopsida</taxon>
        <taxon>eudicotyledons</taxon>
        <taxon>Gunneridae</taxon>
        <taxon>Pentapetalae</taxon>
        <taxon>rosids</taxon>
        <taxon>malvids</taxon>
        <taxon>Malvales</taxon>
        <taxon>Malvaceae</taxon>
        <taxon>Byttnerioideae</taxon>
        <taxon>Theobroma</taxon>
    </lineage>
</organism>
<dbReference type="PANTHER" id="PTHR47972:SF35">
    <property type="entry name" value="KINESIN-LIKE PROTEIN KIN-14Q"/>
    <property type="match status" value="1"/>
</dbReference>
<dbReference type="HOGENOM" id="CLU_886839_0_0_1"/>
<accession>A0A061F922</accession>
<dbReference type="GO" id="GO:0008017">
    <property type="term" value="F:microtubule binding"/>
    <property type="evidence" value="ECO:0007669"/>
    <property type="project" value="InterPro"/>
</dbReference>
<keyword evidence="1" id="KW-0505">Motor protein</keyword>
<dbReference type="AlphaFoldDB" id="A0A061F922"/>
<dbReference type="GO" id="GO:0003777">
    <property type="term" value="F:microtubule motor activity"/>
    <property type="evidence" value="ECO:0007669"/>
    <property type="project" value="InterPro"/>
</dbReference>
<feature type="domain" description="Kinesin motor" evidence="4">
    <location>
        <begin position="1"/>
        <end position="62"/>
    </location>
</feature>
<evidence type="ECO:0000256" key="1">
    <source>
        <dbReference type="ARBA" id="ARBA00023175"/>
    </source>
</evidence>
<gene>
    <name evidence="5" type="ORF">TCM_032505</name>
</gene>
<evidence type="ECO:0000313" key="5">
    <source>
        <dbReference type="EMBL" id="EOY13845.1"/>
    </source>
</evidence>
<dbReference type="GO" id="GO:0005524">
    <property type="term" value="F:ATP binding"/>
    <property type="evidence" value="ECO:0007669"/>
    <property type="project" value="InterPro"/>
</dbReference>
<evidence type="ECO:0000256" key="2">
    <source>
        <dbReference type="PROSITE-ProRule" id="PRU00283"/>
    </source>
</evidence>
<dbReference type="Pfam" id="PF00225">
    <property type="entry name" value="Kinesin"/>
    <property type="match status" value="1"/>
</dbReference>
<evidence type="ECO:0000259" key="4">
    <source>
        <dbReference type="PROSITE" id="PS50067"/>
    </source>
</evidence>
<dbReference type="Gene3D" id="1.20.58.1980">
    <property type="match status" value="1"/>
</dbReference>
<dbReference type="Proteomes" id="UP000026915">
    <property type="component" value="Chromosome 7"/>
</dbReference>
<name>A0A061F922_THECC</name>
<dbReference type="InParanoid" id="A0A061F922"/>
<dbReference type="InterPro" id="IPR027640">
    <property type="entry name" value="Kinesin-like_fam"/>
</dbReference>
<reference evidence="5 6" key="1">
    <citation type="journal article" date="2013" name="Genome Biol.">
        <title>The genome sequence of the most widely cultivated cacao type and its use to identify candidate genes regulating pod color.</title>
        <authorList>
            <person name="Motamayor J.C."/>
            <person name="Mockaitis K."/>
            <person name="Schmutz J."/>
            <person name="Haiminen N."/>
            <person name="Iii D.L."/>
            <person name="Cornejo O."/>
            <person name="Findley S.D."/>
            <person name="Zheng P."/>
            <person name="Utro F."/>
            <person name="Royaert S."/>
            <person name="Saski C."/>
            <person name="Jenkins J."/>
            <person name="Podicheti R."/>
            <person name="Zhao M."/>
            <person name="Scheffler B.E."/>
            <person name="Stack J.C."/>
            <person name="Feltus F.A."/>
            <person name="Mustiga G.M."/>
            <person name="Amores F."/>
            <person name="Phillips W."/>
            <person name="Marelli J.P."/>
            <person name="May G.D."/>
            <person name="Shapiro H."/>
            <person name="Ma J."/>
            <person name="Bustamante C.D."/>
            <person name="Schnell R.J."/>
            <person name="Main D."/>
            <person name="Gilbert D."/>
            <person name="Parida L."/>
            <person name="Kuhn D.N."/>
        </authorList>
    </citation>
    <scope>NUCLEOTIDE SEQUENCE [LARGE SCALE GENOMIC DNA]</scope>
    <source>
        <strain evidence="6">cv. Matina 1-6</strain>
    </source>
</reference>
<dbReference type="PANTHER" id="PTHR47972">
    <property type="entry name" value="KINESIN-LIKE PROTEIN KLP-3"/>
    <property type="match status" value="1"/>
</dbReference>
<dbReference type="STRING" id="3641.A0A061F922"/>
<proteinExistence type="inferred from homology"/>
<feature type="signal peptide" evidence="3">
    <location>
        <begin position="1"/>
        <end position="19"/>
    </location>
</feature>
<dbReference type="InterPro" id="IPR001752">
    <property type="entry name" value="Kinesin_motor_dom"/>
</dbReference>
<dbReference type="InterPro" id="IPR027417">
    <property type="entry name" value="P-loop_NTPase"/>
</dbReference>
<dbReference type="GO" id="GO:0007018">
    <property type="term" value="P:microtubule-based movement"/>
    <property type="evidence" value="ECO:0007669"/>
    <property type="project" value="InterPro"/>
</dbReference>
<protein>
    <submittedName>
        <fullName evidence="5">Di-glucose binding with Kinesin motor domain-like protein</fullName>
    </submittedName>
</protein>
<evidence type="ECO:0000256" key="3">
    <source>
        <dbReference type="SAM" id="SignalP"/>
    </source>
</evidence>
<dbReference type="OMA" id="ADCHADF"/>
<feature type="chain" id="PRO_5001598016" evidence="3">
    <location>
        <begin position="20"/>
        <end position="314"/>
    </location>
</feature>
<comment type="caution">
    <text evidence="2">Lacks conserved residue(s) required for the propagation of feature annotation.</text>
</comment>
<dbReference type="Gramene" id="EOY13845">
    <property type="protein sequence ID" value="EOY13845"/>
    <property type="gene ID" value="TCM_032505"/>
</dbReference>
<dbReference type="PROSITE" id="PS50067">
    <property type="entry name" value="KINESIN_MOTOR_2"/>
    <property type="match status" value="1"/>
</dbReference>
<dbReference type="EMBL" id="CM001885">
    <property type="protein sequence ID" value="EOY13845.1"/>
    <property type="molecule type" value="Genomic_DNA"/>
</dbReference>
<evidence type="ECO:0000313" key="6">
    <source>
        <dbReference type="Proteomes" id="UP000026915"/>
    </source>
</evidence>
<dbReference type="eggNOG" id="KOG0239">
    <property type="taxonomic scope" value="Eukaryota"/>
</dbReference>
<dbReference type="SUPFAM" id="SSF52540">
    <property type="entry name" value="P-loop containing nucleoside triphosphate hydrolases"/>
    <property type="match status" value="1"/>
</dbReference>
<keyword evidence="3" id="KW-0732">Signal</keyword>
<keyword evidence="6" id="KW-1185">Reference proteome</keyword>
<comment type="similarity">
    <text evidence="2">Belongs to the TRAFAC class myosin-kinesin ATPase superfamily. Kinesin family.</text>
</comment>
<sequence>MSCLLLLLKALILLSGIRSLHLLQDSLGGDSKTLMFVQISPHENDLGEALCSLNFGSRVRGIDLGPAKKQMDYSELLRCKQMVEKSKQEMKVNDLQIRKMEETIHGLDSKMKDKDLKNKNLQDKEYLTAQQLISPVAPIRIYIDDESPPIQVTTFFDTSVAQAIANPIVLPSSLWKNQKTYFRIVDESTFATDFISQLVTIEFFPRISITQRILDSSLPHKDLVVGFDIVSDELGFKLNGNALKCRQFFQPWRLLPNLFTMTLHPSQFEYIRQKLILTSCADCHADFLLKCPNPLWKNPKFFITLAFKKMNWPT</sequence>